<feature type="region of interest" description="Disordered" evidence="5">
    <location>
        <begin position="22"/>
        <end position="48"/>
    </location>
</feature>
<dbReference type="SUPFAM" id="SSF55846">
    <property type="entry name" value="N-acetylmuramoyl-L-alanine amidase-like"/>
    <property type="match status" value="1"/>
</dbReference>
<dbReference type="GO" id="GO:0009253">
    <property type="term" value="P:peptidoglycan catabolic process"/>
    <property type="evidence" value="ECO:0007669"/>
    <property type="project" value="InterPro"/>
</dbReference>
<dbReference type="GO" id="GO:0008745">
    <property type="term" value="F:N-acetylmuramoyl-L-alanine amidase activity"/>
    <property type="evidence" value="ECO:0007669"/>
    <property type="project" value="UniProtKB-EC"/>
</dbReference>
<sequence length="538" mass="57068">MSTFRNPFAAAAVALVLSACGPQAQPPEAPPAETPSQPSPDTAGSTLPRELDPLFAQAAQEFNVPVELLKAVSYAETRWQMVRGEAEFPGQQPAFGLMALRGEDLEQGAALAGVTAEAARTDALSNLRAGAARLSQLATDANVERGDLAAWAPVVAELSGITQPEAQAEHVHRSVYAVLNEGAVELNQDGSVAVSLEPVKVEAKFARPQVRAMAAGPDYASSIWRAAPSGNYGARTSGAAGDPSMIIIHTCEGSYGSCWSWLTNSASGVSAHYVVNESGSEISQLVREANRAYHIGAYYDCSLNGSKECWLNGTQSNHFTIGIEHGGYASQSSFPAGQIDASAKLSCDIARDNAIVKDSYHIVAHGKLQPATRTDPGPNWPWSTYLSKVNSYCGTATPTGQIIIDSNSANNDASKARFSLTGSWSDGYSAGYYGSGYYYAATEAISAPATFEFYLPTAQTRTIDAWWVAGTNRSTTAPFIAYNAAGSEVGRVSVNQQTNGGKWVQLGTYSFSAGWNKVQLSRWTTPGYVVMADAVRVR</sequence>
<dbReference type="InterPro" id="IPR051206">
    <property type="entry name" value="NAMLAA_amidase_2"/>
</dbReference>
<dbReference type="GO" id="GO:0009254">
    <property type="term" value="P:peptidoglycan turnover"/>
    <property type="evidence" value="ECO:0007669"/>
    <property type="project" value="TreeGrafter"/>
</dbReference>
<name>A0A410S3U6_CORCK</name>
<evidence type="ECO:0000256" key="5">
    <source>
        <dbReference type="SAM" id="MobiDB-lite"/>
    </source>
</evidence>
<dbReference type="InterPro" id="IPR033803">
    <property type="entry name" value="CBD-like_Golvesin-Xly"/>
</dbReference>
<feature type="compositionally biased region" description="Pro residues" evidence="5">
    <location>
        <begin position="24"/>
        <end position="33"/>
    </location>
</feature>
<keyword evidence="4" id="KW-0961">Cell wall biogenesis/degradation</keyword>
<keyword evidence="6" id="KW-0732">Signal</keyword>
<gene>
    <name evidence="8" type="primary">cwhA_2</name>
    <name evidence="8" type="ORF">EJ065_7275</name>
</gene>
<dbReference type="GO" id="GO:0071555">
    <property type="term" value="P:cell wall organization"/>
    <property type="evidence" value="ECO:0007669"/>
    <property type="project" value="UniProtKB-KW"/>
</dbReference>
<organism evidence="8 9">
    <name type="scientific">Corallococcus coralloides</name>
    <name type="common">Myxococcus coralloides</name>
    <dbReference type="NCBI Taxonomy" id="184914"/>
    <lineage>
        <taxon>Bacteria</taxon>
        <taxon>Pseudomonadati</taxon>
        <taxon>Myxococcota</taxon>
        <taxon>Myxococcia</taxon>
        <taxon>Myxococcales</taxon>
        <taxon>Cystobacterineae</taxon>
        <taxon>Myxococcaceae</taxon>
        <taxon>Corallococcus</taxon>
    </lineage>
</organism>
<dbReference type="EMBL" id="CP034669">
    <property type="protein sequence ID" value="QAT88800.1"/>
    <property type="molecule type" value="Genomic_DNA"/>
</dbReference>
<dbReference type="CDD" id="cd06583">
    <property type="entry name" value="PGRP"/>
    <property type="match status" value="1"/>
</dbReference>
<dbReference type="PROSITE" id="PS51257">
    <property type="entry name" value="PROKAR_LIPOPROTEIN"/>
    <property type="match status" value="1"/>
</dbReference>
<evidence type="ECO:0000259" key="7">
    <source>
        <dbReference type="SMART" id="SM00644"/>
    </source>
</evidence>
<comment type="catalytic activity">
    <reaction evidence="1">
        <text>Hydrolyzes the link between N-acetylmuramoyl residues and L-amino acid residues in certain cell-wall glycopeptides.</text>
        <dbReference type="EC" id="3.5.1.28"/>
    </reaction>
</comment>
<dbReference type="InterPro" id="IPR036505">
    <property type="entry name" value="Amidase/PGRP_sf"/>
</dbReference>
<dbReference type="PANTHER" id="PTHR30417:SF1">
    <property type="entry name" value="N-ACETYLMURAMOYL-L-ALANINE AMIDASE AMID"/>
    <property type="match status" value="1"/>
</dbReference>
<evidence type="ECO:0000256" key="2">
    <source>
        <dbReference type="ARBA" id="ARBA00011901"/>
    </source>
</evidence>
<feature type="signal peptide" evidence="6">
    <location>
        <begin position="1"/>
        <end position="24"/>
    </location>
</feature>
<evidence type="ECO:0000256" key="1">
    <source>
        <dbReference type="ARBA" id="ARBA00001561"/>
    </source>
</evidence>
<evidence type="ECO:0000256" key="3">
    <source>
        <dbReference type="ARBA" id="ARBA00022801"/>
    </source>
</evidence>
<dbReference type="InterPro" id="IPR023346">
    <property type="entry name" value="Lysozyme-like_dom_sf"/>
</dbReference>
<dbReference type="Pfam" id="PF01510">
    <property type="entry name" value="Amidase_2"/>
    <property type="match status" value="1"/>
</dbReference>
<feature type="chain" id="PRO_5019097332" description="N-acetylmuramoyl-L-alanine amidase" evidence="6">
    <location>
        <begin position="25"/>
        <end position="538"/>
    </location>
</feature>
<feature type="domain" description="N-acetylmuramoyl-L-alanine amidase" evidence="7">
    <location>
        <begin position="232"/>
        <end position="377"/>
    </location>
</feature>
<dbReference type="SMART" id="SM00644">
    <property type="entry name" value="Ami_2"/>
    <property type="match status" value="1"/>
</dbReference>
<evidence type="ECO:0000256" key="4">
    <source>
        <dbReference type="ARBA" id="ARBA00023316"/>
    </source>
</evidence>
<dbReference type="AlphaFoldDB" id="A0A410S3U6"/>
<evidence type="ECO:0000256" key="6">
    <source>
        <dbReference type="SAM" id="SignalP"/>
    </source>
</evidence>
<dbReference type="Gene3D" id="3.40.80.10">
    <property type="entry name" value="Peptidoglycan recognition protein-like"/>
    <property type="match status" value="1"/>
</dbReference>
<evidence type="ECO:0000313" key="8">
    <source>
        <dbReference type="EMBL" id="QAT88800.1"/>
    </source>
</evidence>
<protein>
    <recommendedName>
        <fullName evidence="2">N-acetylmuramoyl-L-alanine amidase</fullName>
        <ecNumber evidence="2">3.5.1.28</ecNumber>
    </recommendedName>
</protein>
<evidence type="ECO:0000313" key="9">
    <source>
        <dbReference type="Proteomes" id="UP000288758"/>
    </source>
</evidence>
<proteinExistence type="predicted"/>
<dbReference type="EC" id="3.5.1.28" evidence="2"/>
<dbReference type="SUPFAM" id="SSF53955">
    <property type="entry name" value="Lysozyme-like"/>
    <property type="match status" value="1"/>
</dbReference>
<dbReference type="Pfam" id="PF25275">
    <property type="entry name" value="Golvesin_C"/>
    <property type="match status" value="1"/>
</dbReference>
<dbReference type="Gene3D" id="1.10.530.10">
    <property type="match status" value="1"/>
</dbReference>
<dbReference type="RefSeq" id="WP_128799885.1">
    <property type="nucleotide sequence ID" value="NZ_CP034669.1"/>
</dbReference>
<reference evidence="8 9" key="1">
    <citation type="submission" date="2018-12" db="EMBL/GenBank/DDBJ databases">
        <title>Complete Genome Sequence of the Corallopyronin A producing Myxobacterium Corallococcus coralloides B035.</title>
        <authorList>
            <person name="Bouhired S.M."/>
            <person name="Rupp O."/>
            <person name="Blom J."/>
            <person name="Schaeberle T.F."/>
            <person name="Kehraus S."/>
            <person name="Schiefer A."/>
            <person name="Pfarr K."/>
            <person name="Goesmann A."/>
            <person name="Hoerauf A."/>
            <person name="Koenig G.M."/>
        </authorList>
    </citation>
    <scope>NUCLEOTIDE SEQUENCE [LARGE SCALE GENOMIC DNA]</scope>
    <source>
        <strain evidence="8 9">B035</strain>
    </source>
</reference>
<dbReference type="InterPro" id="IPR002502">
    <property type="entry name" value="Amidase_domain"/>
</dbReference>
<keyword evidence="3" id="KW-0378">Hydrolase</keyword>
<dbReference type="Proteomes" id="UP000288758">
    <property type="component" value="Chromosome"/>
</dbReference>
<dbReference type="PANTHER" id="PTHR30417">
    <property type="entry name" value="N-ACETYLMURAMOYL-L-ALANINE AMIDASE AMID"/>
    <property type="match status" value="1"/>
</dbReference>
<accession>A0A410S3U6</accession>